<dbReference type="EMBL" id="CP029480">
    <property type="protein sequence ID" value="AWV97125.1"/>
    <property type="molecule type" value="Genomic_DNA"/>
</dbReference>
<dbReference type="InterPro" id="IPR036388">
    <property type="entry name" value="WH-like_DNA-bd_sf"/>
</dbReference>
<accession>A0A2Z4G7P0</accession>
<name>A0A2Z4G7P0_9BACT</name>
<dbReference type="InterPro" id="IPR036390">
    <property type="entry name" value="WH_DNA-bd_sf"/>
</dbReference>
<dbReference type="KEGG" id="als:DJ013_02620"/>
<evidence type="ECO:0000256" key="2">
    <source>
        <dbReference type="ARBA" id="ARBA00023125"/>
    </source>
</evidence>
<keyword evidence="1" id="KW-0805">Transcription regulation</keyword>
<dbReference type="AlphaFoldDB" id="A0A2Z4G7P0"/>
<dbReference type="SUPFAM" id="SSF46785">
    <property type="entry name" value="Winged helix' DNA-binding domain"/>
    <property type="match status" value="1"/>
</dbReference>
<dbReference type="Pfam" id="PF07729">
    <property type="entry name" value="FCD"/>
    <property type="match status" value="1"/>
</dbReference>
<dbReference type="Gene3D" id="1.20.120.530">
    <property type="entry name" value="GntR ligand-binding domain-like"/>
    <property type="match status" value="1"/>
</dbReference>
<dbReference type="PROSITE" id="PS50949">
    <property type="entry name" value="HTH_GNTR"/>
    <property type="match status" value="1"/>
</dbReference>
<evidence type="ECO:0000256" key="1">
    <source>
        <dbReference type="ARBA" id="ARBA00023015"/>
    </source>
</evidence>
<keyword evidence="3" id="KW-0804">Transcription</keyword>
<dbReference type="OrthoDB" id="9799482at2"/>
<dbReference type="InterPro" id="IPR008920">
    <property type="entry name" value="TF_FadR/GntR_C"/>
</dbReference>
<sequence>MSVEVYNDLKEIVVDMPVDEIVDQINGLISSGQLKAGDKIPSERFLSEKFNVGRMFVRDALSKLEFHGILEKVSQGGRVVVGTKDAALMSLATNTLSLVRPDYKSLLEVRLLLEVESAGLAAERADLDNIKALEEALDLLGNKIAEGEVGVDEDLMFHVRIAEASKNEVNKYLISYLVSHMSSFSKEYDICRNSRNLKAYNEHVIILEHIKNGDGQRARQSMREHLSSLVDFIPES</sequence>
<dbReference type="Pfam" id="PF00392">
    <property type="entry name" value="GntR"/>
    <property type="match status" value="1"/>
</dbReference>
<evidence type="ECO:0000313" key="5">
    <source>
        <dbReference type="EMBL" id="AWV97125.1"/>
    </source>
</evidence>
<gene>
    <name evidence="5" type="ORF">DJ013_02620</name>
</gene>
<keyword evidence="6" id="KW-1185">Reference proteome</keyword>
<dbReference type="PRINTS" id="PR00035">
    <property type="entry name" value="HTHGNTR"/>
</dbReference>
<dbReference type="SUPFAM" id="SSF48008">
    <property type="entry name" value="GntR ligand-binding domain-like"/>
    <property type="match status" value="1"/>
</dbReference>
<dbReference type="Proteomes" id="UP000249873">
    <property type="component" value="Chromosome"/>
</dbReference>
<dbReference type="Gene3D" id="1.10.10.10">
    <property type="entry name" value="Winged helix-like DNA-binding domain superfamily/Winged helix DNA-binding domain"/>
    <property type="match status" value="1"/>
</dbReference>
<dbReference type="SMART" id="SM00895">
    <property type="entry name" value="FCD"/>
    <property type="match status" value="1"/>
</dbReference>
<dbReference type="GO" id="GO:0003677">
    <property type="term" value="F:DNA binding"/>
    <property type="evidence" value="ECO:0007669"/>
    <property type="project" value="UniProtKB-KW"/>
</dbReference>
<reference evidence="5 6" key="1">
    <citation type="submission" date="2018-05" db="EMBL/GenBank/DDBJ databases">
        <title>Complete genome sequence of Arcticibacterium luteifluviistationis SM1504T, a cytophagaceae bacterium isolated from Arctic surface seawater.</title>
        <authorList>
            <person name="Li Y."/>
            <person name="Qin Q.-L."/>
        </authorList>
    </citation>
    <scope>NUCLEOTIDE SEQUENCE [LARGE SCALE GENOMIC DNA]</scope>
    <source>
        <strain evidence="5 6">SM1504</strain>
    </source>
</reference>
<dbReference type="InterPro" id="IPR011711">
    <property type="entry name" value="GntR_C"/>
</dbReference>
<proteinExistence type="predicted"/>
<dbReference type="RefSeq" id="WP_111370227.1">
    <property type="nucleotide sequence ID" value="NZ_CP029480.1"/>
</dbReference>
<dbReference type="PANTHER" id="PTHR43537">
    <property type="entry name" value="TRANSCRIPTIONAL REGULATOR, GNTR FAMILY"/>
    <property type="match status" value="1"/>
</dbReference>
<dbReference type="CDD" id="cd07377">
    <property type="entry name" value="WHTH_GntR"/>
    <property type="match status" value="1"/>
</dbReference>
<protein>
    <submittedName>
        <fullName evidence="5">GntR family transcriptional regulator</fullName>
    </submittedName>
</protein>
<keyword evidence="2" id="KW-0238">DNA-binding</keyword>
<evidence type="ECO:0000313" key="6">
    <source>
        <dbReference type="Proteomes" id="UP000249873"/>
    </source>
</evidence>
<feature type="domain" description="HTH gntR-type" evidence="4">
    <location>
        <begin position="15"/>
        <end position="83"/>
    </location>
</feature>
<dbReference type="GO" id="GO:0003700">
    <property type="term" value="F:DNA-binding transcription factor activity"/>
    <property type="evidence" value="ECO:0007669"/>
    <property type="project" value="InterPro"/>
</dbReference>
<dbReference type="SMART" id="SM00345">
    <property type="entry name" value="HTH_GNTR"/>
    <property type="match status" value="1"/>
</dbReference>
<evidence type="ECO:0000256" key="3">
    <source>
        <dbReference type="ARBA" id="ARBA00023163"/>
    </source>
</evidence>
<dbReference type="InterPro" id="IPR000524">
    <property type="entry name" value="Tscrpt_reg_HTH_GntR"/>
</dbReference>
<evidence type="ECO:0000259" key="4">
    <source>
        <dbReference type="PROSITE" id="PS50949"/>
    </source>
</evidence>
<organism evidence="5 6">
    <name type="scientific">Arcticibacterium luteifluviistationis</name>
    <dbReference type="NCBI Taxonomy" id="1784714"/>
    <lineage>
        <taxon>Bacteria</taxon>
        <taxon>Pseudomonadati</taxon>
        <taxon>Bacteroidota</taxon>
        <taxon>Cytophagia</taxon>
        <taxon>Cytophagales</taxon>
        <taxon>Leadbetterellaceae</taxon>
        <taxon>Arcticibacterium</taxon>
    </lineage>
</organism>
<dbReference type="PANTHER" id="PTHR43537:SF5">
    <property type="entry name" value="UXU OPERON TRANSCRIPTIONAL REGULATOR"/>
    <property type="match status" value="1"/>
</dbReference>